<feature type="compositionally biased region" description="Low complexity" evidence="1">
    <location>
        <begin position="103"/>
        <end position="119"/>
    </location>
</feature>
<organism evidence="2 3">
    <name type="scientific">Trachymyrmex septentrionalis</name>
    <dbReference type="NCBI Taxonomy" id="34720"/>
    <lineage>
        <taxon>Eukaryota</taxon>
        <taxon>Metazoa</taxon>
        <taxon>Ecdysozoa</taxon>
        <taxon>Arthropoda</taxon>
        <taxon>Hexapoda</taxon>
        <taxon>Insecta</taxon>
        <taxon>Pterygota</taxon>
        <taxon>Neoptera</taxon>
        <taxon>Endopterygota</taxon>
        <taxon>Hymenoptera</taxon>
        <taxon>Apocrita</taxon>
        <taxon>Aculeata</taxon>
        <taxon>Formicoidea</taxon>
        <taxon>Formicidae</taxon>
        <taxon>Myrmicinae</taxon>
        <taxon>Trachymyrmex</taxon>
    </lineage>
</organism>
<sequence length="200" mass="20760">MADPQVHYIEYPLPPTVKCVKCFGEEGAGKVKGEYSDPPHLAKHLKKCHPGDTLNYKCKECGFQGTGRYPLKPVKEHYARVHGSPGGSAAGPSTRGNLGECSGAGQPRRATRATAPLAGAVGGAERRPPALSSTATPSPQWRRGTSEDNTPSPSYAAVTAGPSTRTSTTSTLARRAVAKSAAPNAAAAAVRRSGEADRAL</sequence>
<feature type="compositionally biased region" description="Low complexity" evidence="1">
    <location>
        <begin position="159"/>
        <end position="191"/>
    </location>
</feature>
<gene>
    <name evidence="2" type="ORF">ALC56_08101</name>
</gene>
<dbReference type="AlphaFoldDB" id="A0A151JVH1"/>
<name>A0A151JVH1_9HYME</name>
<evidence type="ECO:0000313" key="2">
    <source>
        <dbReference type="EMBL" id="KYN37529.1"/>
    </source>
</evidence>
<accession>A0A151JVH1</accession>
<evidence type="ECO:0000313" key="3">
    <source>
        <dbReference type="Proteomes" id="UP000078541"/>
    </source>
</evidence>
<dbReference type="EMBL" id="KQ981698">
    <property type="protein sequence ID" value="KYN37529.1"/>
    <property type="molecule type" value="Genomic_DNA"/>
</dbReference>
<keyword evidence="3" id="KW-1185">Reference proteome</keyword>
<feature type="compositionally biased region" description="Low complexity" evidence="1">
    <location>
        <begin position="129"/>
        <end position="139"/>
    </location>
</feature>
<feature type="region of interest" description="Disordered" evidence="1">
    <location>
        <begin position="80"/>
        <end position="200"/>
    </location>
</feature>
<evidence type="ECO:0000256" key="1">
    <source>
        <dbReference type="SAM" id="MobiDB-lite"/>
    </source>
</evidence>
<proteinExistence type="predicted"/>
<reference evidence="2 3" key="1">
    <citation type="submission" date="2016-03" db="EMBL/GenBank/DDBJ databases">
        <title>Trachymyrmex septentrionalis WGS genome.</title>
        <authorList>
            <person name="Nygaard S."/>
            <person name="Hu H."/>
            <person name="Boomsma J."/>
            <person name="Zhang G."/>
        </authorList>
    </citation>
    <scope>NUCLEOTIDE SEQUENCE [LARGE SCALE GENOMIC DNA]</scope>
    <source>
        <strain evidence="2">Tsep2-gDNA-1</strain>
        <tissue evidence="2">Whole body</tissue>
    </source>
</reference>
<dbReference type="Proteomes" id="UP000078541">
    <property type="component" value="Unassembled WGS sequence"/>
</dbReference>
<protein>
    <submittedName>
        <fullName evidence="2">Uncharacterized protein</fullName>
    </submittedName>
</protein>